<dbReference type="eggNOG" id="COG0861">
    <property type="taxonomic scope" value="Bacteria"/>
</dbReference>
<feature type="transmembrane region" description="Helical" evidence="6">
    <location>
        <begin position="72"/>
        <end position="90"/>
    </location>
</feature>
<keyword evidence="5 6" id="KW-0472">Membrane</keyword>
<accession>H1D1A5</accession>
<evidence type="ECO:0000256" key="5">
    <source>
        <dbReference type="ARBA" id="ARBA00023136"/>
    </source>
</evidence>
<feature type="transmembrane region" description="Helical" evidence="6">
    <location>
        <begin position="6"/>
        <end position="33"/>
    </location>
</feature>
<proteinExistence type="inferred from homology"/>
<evidence type="ECO:0000256" key="1">
    <source>
        <dbReference type="ARBA" id="ARBA00004141"/>
    </source>
</evidence>
<reference evidence="7 8" key="1">
    <citation type="submission" date="2011-11" db="EMBL/GenBank/DDBJ databases">
        <title>The Genome Sequence of Dialister succinatiphilus YIT 11850.</title>
        <authorList>
            <consortium name="The Broad Institute Genome Sequencing Platform"/>
            <person name="Earl A."/>
            <person name="Ward D."/>
            <person name="Feldgarden M."/>
            <person name="Gevers D."/>
            <person name="Morotomi M."/>
            <person name="Young S.K."/>
            <person name="Zeng Q."/>
            <person name="Gargeya S."/>
            <person name="Fitzgerald M."/>
            <person name="Haas B."/>
            <person name="Abouelleil A."/>
            <person name="Alvarado L."/>
            <person name="Arachchi H.M."/>
            <person name="Berlin A."/>
            <person name="Brown A."/>
            <person name="Chapman S.B."/>
            <person name="Dunbar C."/>
            <person name="Gearin G."/>
            <person name="Goldberg J."/>
            <person name="Griggs A."/>
            <person name="Gujja S."/>
            <person name="Heiman D."/>
            <person name="Howarth C."/>
            <person name="Lui A."/>
            <person name="MacDonald P.J.P."/>
            <person name="Montmayeur A."/>
            <person name="Murphy C."/>
            <person name="Neiman D."/>
            <person name="Pearson M."/>
            <person name="Priest M."/>
            <person name="Roberts A."/>
            <person name="Saif S."/>
            <person name="Shea T."/>
            <person name="Sisk P."/>
            <person name="Stolte C."/>
            <person name="Sykes S."/>
            <person name="Wortman J."/>
            <person name="Nusbaum C."/>
            <person name="Birren B."/>
        </authorList>
    </citation>
    <scope>NUCLEOTIDE SEQUENCE [LARGE SCALE GENOMIC DNA]</scope>
    <source>
        <strain evidence="7 8">YIT 11850</strain>
    </source>
</reference>
<evidence type="ECO:0000256" key="6">
    <source>
        <dbReference type="SAM" id="Phobius"/>
    </source>
</evidence>
<evidence type="ECO:0000256" key="4">
    <source>
        <dbReference type="ARBA" id="ARBA00022989"/>
    </source>
</evidence>
<feature type="transmembrane region" description="Helical" evidence="6">
    <location>
        <begin position="134"/>
        <end position="152"/>
    </location>
</feature>
<comment type="similarity">
    <text evidence="2">Belongs to the TerC family.</text>
</comment>
<dbReference type="NCBIfam" id="TIGR03717">
    <property type="entry name" value="R_switched_YjbE"/>
    <property type="match status" value="1"/>
</dbReference>
<protein>
    <submittedName>
        <fullName evidence="7">YjbE family integral membrane protein</fullName>
    </submittedName>
</protein>
<dbReference type="RefSeq" id="WP_008859887.1">
    <property type="nucleotide sequence ID" value="NZ_JH591188.1"/>
</dbReference>
<feature type="transmembrane region" description="Helical" evidence="6">
    <location>
        <begin position="195"/>
        <end position="217"/>
    </location>
</feature>
<organism evidence="7 8">
    <name type="scientific">Dialister succinatiphilus YIT 11850</name>
    <dbReference type="NCBI Taxonomy" id="742743"/>
    <lineage>
        <taxon>Bacteria</taxon>
        <taxon>Bacillati</taxon>
        <taxon>Bacillota</taxon>
        <taxon>Negativicutes</taxon>
        <taxon>Veillonellales</taxon>
        <taxon>Veillonellaceae</taxon>
        <taxon>Dialister</taxon>
    </lineage>
</organism>
<dbReference type="Proteomes" id="UP000003277">
    <property type="component" value="Unassembled WGS sequence"/>
</dbReference>
<keyword evidence="8" id="KW-1185">Reference proteome</keyword>
<name>H1D1A5_9FIRM</name>
<dbReference type="Pfam" id="PF03741">
    <property type="entry name" value="TerC"/>
    <property type="match status" value="1"/>
</dbReference>
<dbReference type="EMBL" id="ADLT01000045">
    <property type="protein sequence ID" value="EHO62801.1"/>
    <property type="molecule type" value="Genomic_DNA"/>
</dbReference>
<dbReference type="HOGENOM" id="CLU_070543_0_1_9"/>
<dbReference type="InterPro" id="IPR022301">
    <property type="entry name" value="Integral_membrane_YjbE"/>
</dbReference>
<dbReference type="GO" id="GO:0016020">
    <property type="term" value="C:membrane"/>
    <property type="evidence" value="ECO:0007669"/>
    <property type="project" value="UniProtKB-SubCell"/>
</dbReference>
<evidence type="ECO:0000256" key="2">
    <source>
        <dbReference type="ARBA" id="ARBA00007511"/>
    </source>
</evidence>
<evidence type="ECO:0000313" key="8">
    <source>
        <dbReference type="Proteomes" id="UP000003277"/>
    </source>
</evidence>
<sequence length="222" mass="23726">MEIFTLQFWLSVGAIILMDLSLGGDNAVVIAMASNRLPEKERKKAILIGTIGAVGLRMALTAVAVWLLTIPYLQVLGGILLIPIAIHLLAPGDEDPHIEASDNLWTAVKTIILADFLMSIDNILSVAGAANGDFLLVVFGLMVSIPIIVMGSQLIGKVLDRFPFLMYAGAAMIGWTSGTMFLHDKVLGPVITAAFGSWIETGLPAFLALAVCVLGYLKSHRK</sequence>
<dbReference type="PATRIC" id="fig|742743.3.peg.1417"/>
<dbReference type="AlphaFoldDB" id="H1D1A5"/>
<gene>
    <name evidence="7" type="ORF">HMPREF9453_01393</name>
</gene>
<feature type="transmembrane region" description="Helical" evidence="6">
    <location>
        <begin position="45"/>
        <end position="66"/>
    </location>
</feature>
<feature type="transmembrane region" description="Helical" evidence="6">
    <location>
        <begin position="164"/>
        <end position="183"/>
    </location>
</feature>
<dbReference type="OrthoDB" id="5295733at2"/>
<dbReference type="PANTHER" id="PTHR30238">
    <property type="entry name" value="MEMBRANE BOUND PREDICTED REDOX MODULATOR"/>
    <property type="match status" value="1"/>
</dbReference>
<comment type="caution">
    <text evidence="7">The sequence shown here is derived from an EMBL/GenBank/DDBJ whole genome shotgun (WGS) entry which is preliminary data.</text>
</comment>
<evidence type="ECO:0000313" key="7">
    <source>
        <dbReference type="EMBL" id="EHO62801.1"/>
    </source>
</evidence>
<evidence type="ECO:0000256" key="3">
    <source>
        <dbReference type="ARBA" id="ARBA00022692"/>
    </source>
</evidence>
<keyword evidence="4 6" id="KW-1133">Transmembrane helix</keyword>
<comment type="subcellular location">
    <subcellularLocation>
        <location evidence="1">Membrane</location>
        <topology evidence="1">Multi-pass membrane protein</topology>
    </subcellularLocation>
</comment>
<dbReference type="InterPro" id="IPR005496">
    <property type="entry name" value="Integral_membrane_TerC"/>
</dbReference>
<keyword evidence="3 6" id="KW-0812">Transmembrane</keyword>
<dbReference type="PANTHER" id="PTHR30238:SF4">
    <property type="entry name" value="SLL1022 PROTEIN"/>
    <property type="match status" value="1"/>
</dbReference>